<dbReference type="EMBL" id="JBHOMY010000010">
    <property type="protein sequence ID" value="MFC1455729.1"/>
    <property type="molecule type" value="Genomic_DNA"/>
</dbReference>
<dbReference type="SUPFAM" id="SSF52172">
    <property type="entry name" value="CheY-like"/>
    <property type="match status" value="1"/>
</dbReference>
<dbReference type="Pfam" id="PF00072">
    <property type="entry name" value="Response_reg"/>
    <property type="match status" value="1"/>
</dbReference>
<reference evidence="4 5" key="1">
    <citation type="submission" date="2024-09" db="EMBL/GenBank/DDBJ databases">
        <title>Nodulacao em especies de Leguminosae Basais da Amazonia e Caracterizacao dos Rizobios e Bacterias Associadas aos Nodulos.</title>
        <authorList>
            <person name="Jambeiro I.C.A."/>
            <person name="Lopes I.S."/>
            <person name="Aguiar E.R.G.R."/>
            <person name="Santos A.F.J."/>
            <person name="Dos Santos J.M.F."/>
            <person name="Gross E."/>
        </authorList>
    </citation>
    <scope>NUCLEOTIDE SEQUENCE [LARGE SCALE GENOMIC DNA]</scope>
    <source>
        <strain evidence="4 5">BRUESC1165</strain>
    </source>
</reference>
<proteinExistence type="predicted"/>
<evidence type="ECO:0000256" key="2">
    <source>
        <dbReference type="PROSITE-ProRule" id="PRU00169"/>
    </source>
</evidence>
<dbReference type="InterPro" id="IPR011006">
    <property type="entry name" value="CheY-like_superfamily"/>
</dbReference>
<dbReference type="SMART" id="SM00448">
    <property type="entry name" value="REC"/>
    <property type="match status" value="1"/>
</dbReference>
<feature type="domain" description="Response regulatory" evidence="3">
    <location>
        <begin position="2"/>
        <end position="116"/>
    </location>
</feature>
<dbReference type="InterPro" id="IPR050595">
    <property type="entry name" value="Bact_response_regulator"/>
</dbReference>
<evidence type="ECO:0000259" key="3">
    <source>
        <dbReference type="PROSITE" id="PS50110"/>
    </source>
</evidence>
<evidence type="ECO:0000313" key="5">
    <source>
        <dbReference type="Proteomes" id="UP001593940"/>
    </source>
</evidence>
<name>A0ABV6Y375_9HYPH</name>
<dbReference type="InterPro" id="IPR001789">
    <property type="entry name" value="Sig_transdc_resp-reg_receiver"/>
</dbReference>
<organism evidence="4 5">
    <name type="scientific">Microvirga arabica</name>
    <dbReference type="NCBI Taxonomy" id="1128671"/>
    <lineage>
        <taxon>Bacteria</taxon>
        <taxon>Pseudomonadati</taxon>
        <taxon>Pseudomonadota</taxon>
        <taxon>Alphaproteobacteria</taxon>
        <taxon>Hyphomicrobiales</taxon>
        <taxon>Methylobacteriaceae</taxon>
        <taxon>Microvirga</taxon>
    </lineage>
</organism>
<accession>A0ABV6Y375</accession>
<dbReference type="Gene3D" id="3.40.50.2300">
    <property type="match status" value="1"/>
</dbReference>
<keyword evidence="5" id="KW-1185">Reference proteome</keyword>
<dbReference type="RefSeq" id="WP_377028814.1">
    <property type="nucleotide sequence ID" value="NZ_JBHOMY010000010.1"/>
</dbReference>
<dbReference type="Proteomes" id="UP001593940">
    <property type="component" value="Unassembled WGS sequence"/>
</dbReference>
<comment type="caution">
    <text evidence="4">The sequence shown here is derived from an EMBL/GenBank/DDBJ whole genome shotgun (WGS) entry which is preliminary data.</text>
</comment>
<protein>
    <submittedName>
        <fullName evidence="4">Response regulator</fullName>
    </submittedName>
</protein>
<dbReference type="PANTHER" id="PTHR44591:SF21">
    <property type="entry name" value="TWO-COMPONENT RESPONSE REGULATOR"/>
    <property type="match status" value="1"/>
</dbReference>
<evidence type="ECO:0000313" key="4">
    <source>
        <dbReference type="EMBL" id="MFC1455729.1"/>
    </source>
</evidence>
<keyword evidence="1 2" id="KW-0597">Phosphoprotein</keyword>
<feature type="modified residue" description="4-aspartylphosphate" evidence="2">
    <location>
        <position position="52"/>
    </location>
</feature>
<dbReference type="PANTHER" id="PTHR44591">
    <property type="entry name" value="STRESS RESPONSE REGULATOR PROTEIN 1"/>
    <property type="match status" value="1"/>
</dbReference>
<evidence type="ECO:0000256" key="1">
    <source>
        <dbReference type="ARBA" id="ARBA00022553"/>
    </source>
</evidence>
<sequence>MVILVVEDEPLVRIFIADFMDEAGFKVLEAVDADEALTILKARPDVQAIISDVEMPRGSMNGFALARAVREQWPGIGIVMTSGRERPGPDELPDEVVFLAKPYLPDTVIQVIRQMATPQVIEPQVAQSA</sequence>
<gene>
    <name evidence="4" type="ORF">ACETIH_03140</name>
</gene>
<dbReference type="PROSITE" id="PS50110">
    <property type="entry name" value="RESPONSE_REGULATORY"/>
    <property type="match status" value="1"/>
</dbReference>